<evidence type="ECO:0000313" key="1">
    <source>
        <dbReference type="EMBL" id="KAF2832338.1"/>
    </source>
</evidence>
<sequence length="174" mass="20662">MYTRKMFVLLDPSQVYEYLKLFVFRDRPLESITNAEGSIVMLGDADTRLPKDNYREPATDIAPLIRLRKRSPKFVVEFQSSMGHLDDEVEELLNVDANKSWSKYFDEAIVRVLVQPGFHGMDVELRVRAEFGEPWMITEQTRNFRRYSRQKMEWMKKRGLKFLYTIVNVLVDKE</sequence>
<evidence type="ECO:0000313" key="2">
    <source>
        <dbReference type="Proteomes" id="UP000799424"/>
    </source>
</evidence>
<dbReference type="Proteomes" id="UP000799424">
    <property type="component" value="Unassembled WGS sequence"/>
</dbReference>
<accession>A0A6A7AI08</accession>
<keyword evidence="2" id="KW-1185">Reference proteome</keyword>
<gene>
    <name evidence="1" type="ORF">CC86DRAFT_88540</name>
</gene>
<protein>
    <submittedName>
        <fullName evidence="1">Uncharacterized protein</fullName>
    </submittedName>
</protein>
<name>A0A6A7AI08_9PLEO</name>
<dbReference type="OrthoDB" id="4133832at2759"/>
<organism evidence="1 2">
    <name type="scientific">Ophiobolus disseminans</name>
    <dbReference type="NCBI Taxonomy" id="1469910"/>
    <lineage>
        <taxon>Eukaryota</taxon>
        <taxon>Fungi</taxon>
        <taxon>Dikarya</taxon>
        <taxon>Ascomycota</taxon>
        <taxon>Pezizomycotina</taxon>
        <taxon>Dothideomycetes</taxon>
        <taxon>Pleosporomycetidae</taxon>
        <taxon>Pleosporales</taxon>
        <taxon>Pleosporineae</taxon>
        <taxon>Phaeosphaeriaceae</taxon>
        <taxon>Ophiobolus</taxon>
    </lineage>
</organism>
<reference evidence="1" key="1">
    <citation type="journal article" date="2020" name="Stud. Mycol.">
        <title>101 Dothideomycetes genomes: a test case for predicting lifestyles and emergence of pathogens.</title>
        <authorList>
            <person name="Haridas S."/>
            <person name="Albert R."/>
            <person name="Binder M."/>
            <person name="Bloem J."/>
            <person name="Labutti K."/>
            <person name="Salamov A."/>
            <person name="Andreopoulos B."/>
            <person name="Baker S."/>
            <person name="Barry K."/>
            <person name="Bills G."/>
            <person name="Bluhm B."/>
            <person name="Cannon C."/>
            <person name="Castanera R."/>
            <person name="Culley D."/>
            <person name="Daum C."/>
            <person name="Ezra D."/>
            <person name="Gonzalez J."/>
            <person name="Henrissat B."/>
            <person name="Kuo A."/>
            <person name="Liang C."/>
            <person name="Lipzen A."/>
            <person name="Lutzoni F."/>
            <person name="Magnuson J."/>
            <person name="Mondo S."/>
            <person name="Nolan M."/>
            <person name="Ohm R."/>
            <person name="Pangilinan J."/>
            <person name="Park H.-J."/>
            <person name="Ramirez L."/>
            <person name="Alfaro M."/>
            <person name="Sun H."/>
            <person name="Tritt A."/>
            <person name="Yoshinaga Y."/>
            <person name="Zwiers L.-H."/>
            <person name="Turgeon B."/>
            <person name="Goodwin S."/>
            <person name="Spatafora J."/>
            <person name="Crous P."/>
            <person name="Grigoriev I."/>
        </authorList>
    </citation>
    <scope>NUCLEOTIDE SEQUENCE</scope>
    <source>
        <strain evidence="1">CBS 113818</strain>
    </source>
</reference>
<proteinExistence type="predicted"/>
<dbReference type="EMBL" id="MU006217">
    <property type="protein sequence ID" value="KAF2832338.1"/>
    <property type="molecule type" value="Genomic_DNA"/>
</dbReference>
<dbReference type="AlphaFoldDB" id="A0A6A7AI08"/>